<name>A0A7J3SMR4_9CREN</name>
<sequence length="116" mass="13137">MSAARKILLALVIVVILFLLLLILGALTYKPIFEVKSIGIVDHDGYPCFKIPFKTSNYPVTFRLLTKEGELIDTYVADKPEEVVYLHLTPFKPFTNVIGPKSYVIKAFYGDKEVQQ</sequence>
<gene>
    <name evidence="1" type="ORF">ENW83_05165</name>
</gene>
<reference evidence="1" key="1">
    <citation type="journal article" date="2020" name="mSystems">
        <title>Genome- and Community-Level Interaction Insights into Carbon Utilization and Element Cycling Functions of Hydrothermarchaeota in Hydrothermal Sediment.</title>
        <authorList>
            <person name="Zhou Z."/>
            <person name="Liu Y."/>
            <person name="Xu W."/>
            <person name="Pan J."/>
            <person name="Luo Z.H."/>
            <person name="Li M."/>
        </authorList>
    </citation>
    <scope>NUCLEOTIDE SEQUENCE [LARGE SCALE GENOMIC DNA]</scope>
    <source>
        <strain evidence="1">SpSt-885</strain>
    </source>
</reference>
<protein>
    <submittedName>
        <fullName evidence="1">Uncharacterized protein</fullName>
    </submittedName>
</protein>
<dbReference type="EMBL" id="DTLS01000150">
    <property type="protein sequence ID" value="HGZ60572.1"/>
    <property type="molecule type" value="Genomic_DNA"/>
</dbReference>
<comment type="caution">
    <text evidence="1">The sequence shown here is derived from an EMBL/GenBank/DDBJ whole genome shotgun (WGS) entry which is preliminary data.</text>
</comment>
<evidence type="ECO:0000313" key="1">
    <source>
        <dbReference type="EMBL" id="HGZ60572.1"/>
    </source>
</evidence>
<proteinExistence type="predicted"/>
<dbReference type="AlphaFoldDB" id="A0A7J3SMR4"/>
<accession>A0A7J3SMR4</accession>
<organism evidence="1">
    <name type="scientific">Fervidicoccus fontis</name>
    <dbReference type="NCBI Taxonomy" id="683846"/>
    <lineage>
        <taxon>Archaea</taxon>
        <taxon>Thermoproteota</taxon>
        <taxon>Thermoprotei</taxon>
        <taxon>Fervidicoccales</taxon>
        <taxon>Fervidicoccaceae</taxon>
        <taxon>Fervidicoccus</taxon>
    </lineage>
</organism>